<dbReference type="EMBL" id="LHXV01000130">
    <property type="protein sequence ID" value="KXA98924.1"/>
    <property type="molecule type" value="Genomic_DNA"/>
</dbReference>
<protein>
    <recommendedName>
        <fullName evidence="1">DUF5714 domain-containing protein</fullName>
    </recommendedName>
</protein>
<sequence length="228" mass="24648">MICGGALDYLSEPMFANCFYCGTEGRTRIICPEGHFVCDKCHGKGAYEAIKEIALSSDSKEPISLAEDLMSHPSVPMLGCENALIVPASLMVALRNNGVEVSDEDLIEALDRTQEQSKPPYCALTGACGVALGLGATISVLVGAQCPKDRPSAITMHSLARALETMANDVGPMCCKSFVRTAIGVAHNVFKEYLEIKFPIRRDRISCVFSDRHPSGCRKSKCLYYSGD</sequence>
<dbReference type="Pfam" id="PF18978">
    <property type="entry name" value="DUF5714"/>
    <property type="match status" value="1"/>
</dbReference>
<organism evidence="2 3">
    <name type="scientific">candidate division MSBL1 archaeon SCGC-AAA259O05</name>
    <dbReference type="NCBI Taxonomy" id="1698271"/>
    <lineage>
        <taxon>Archaea</taxon>
        <taxon>Methanobacteriati</taxon>
        <taxon>Methanobacteriota</taxon>
        <taxon>candidate division MSBL1</taxon>
    </lineage>
</organism>
<reference evidence="2 3" key="1">
    <citation type="journal article" date="2016" name="Sci. Rep.">
        <title>Metabolic traits of an uncultured archaeal lineage -MSBL1- from brine pools of the Red Sea.</title>
        <authorList>
            <person name="Mwirichia R."/>
            <person name="Alam I."/>
            <person name="Rashid M."/>
            <person name="Vinu M."/>
            <person name="Ba-Alawi W."/>
            <person name="Anthony Kamau A."/>
            <person name="Kamanda Ngugi D."/>
            <person name="Goker M."/>
            <person name="Klenk H.P."/>
            <person name="Bajic V."/>
            <person name="Stingl U."/>
        </authorList>
    </citation>
    <scope>NUCLEOTIDE SEQUENCE [LARGE SCALE GENOMIC DNA]</scope>
    <source>
        <strain evidence="2">SCGC-AAA259O05</strain>
    </source>
</reference>
<dbReference type="AlphaFoldDB" id="A0A133UXJ8"/>
<name>A0A133UXJ8_9EURY</name>
<keyword evidence="3" id="KW-1185">Reference proteome</keyword>
<feature type="domain" description="DUF5714" evidence="1">
    <location>
        <begin position="50"/>
        <end position="225"/>
    </location>
</feature>
<evidence type="ECO:0000313" key="3">
    <source>
        <dbReference type="Proteomes" id="UP000070344"/>
    </source>
</evidence>
<accession>A0A133UXJ8</accession>
<dbReference type="InterPro" id="IPR043768">
    <property type="entry name" value="DUF5714"/>
</dbReference>
<dbReference type="Proteomes" id="UP000070344">
    <property type="component" value="Unassembled WGS sequence"/>
</dbReference>
<comment type="caution">
    <text evidence="2">The sequence shown here is derived from an EMBL/GenBank/DDBJ whole genome shotgun (WGS) entry which is preliminary data.</text>
</comment>
<evidence type="ECO:0000313" key="2">
    <source>
        <dbReference type="EMBL" id="KXA98924.1"/>
    </source>
</evidence>
<evidence type="ECO:0000259" key="1">
    <source>
        <dbReference type="Pfam" id="PF18978"/>
    </source>
</evidence>
<proteinExistence type="predicted"/>
<gene>
    <name evidence="2" type="ORF">AKJ41_06250</name>
</gene>